<protein>
    <submittedName>
        <fullName evidence="3">Metallophosphoesterase</fullName>
    </submittedName>
</protein>
<evidence type="ECO:0000259" key="2">
    <source>
        <dbReference type="Pfam" id="PF12850"/>
    </source>
</evidence>
<dbReference type="PANTHER" id="PTHR42850:SF2">
    <property type="entry name" value="BLL5683 PROTEIN"/>
    <property type="match status" value="1"/>
</dbReference>
<name>A0A0D0MH80_VARPD</name>
<dbReference type="EMBL" id="JXQQ01000030">
    <property type="protein sequence ID" value="KIQ31701.1"/>
    <property type="molecule type" value="Genomic_DNA"/>
</dbReference>
<proteinExistence type="inferred from homology"/>
<evidence type="ECO:0000313" key="4">
    <source>
        <dbReference type="Proteomes" id="UP000032067"/>
    </source>
</evidence>
<dbReference type="Pfam" id="PF12850">
    <property type="entry name" value="Metallophos_2"/>
    <property type="match status" value="1"/>
</dbReference>
<organism evidence="3 4">
    <name type="scientific">Variovorax paradoxus</name>
    <dbReference type="NCBI Taxonomy" id="34073"/>
    <lineage>
        <taxon>Bacteria</taxon>
        <taxon>Pseudomonadati</taxon>
        <taxon>Pseudomonadota</taxon>
        <taxon>Betaproteobacteria</taxon>
        <taxon>Burkholderiales</taxon>
        <taxon>Comamonadaceae</taxon>
        <taxon>Variovorax</taxon>
    </lineage>
</organism>
<dbReference type="InterPro" id="IPR050126">
    <property type="entry name" value="Ap4A_hydrolase"/>
</dbReference>
<evidence type="ECO:0000256" key="1">
    <source>
        <dbReference type="ARBA" id="ARBA00008950"/>
    </source>
</evidence>
<dbReference type="GO" id="GO:0005737">
    <property type="term" value="C:cytoplasm"/>
    <property type="evidence" value="ECO:0007669"/>
    <property type="project" value="TreeGrafter"/>
</dbReference>
<dbReference type="Proteomes" id="UP000032067">
    <property type="component" value="Unassembled WGS sequence"/>
</dbReference>
<comment type="caution">
    <text evidence="3">The sequence shown here is derived from an EMBL/GenBank/DDBJ whole genome shotgun (WGS) entry which is preliminary data.</text>
</comment>
<dbReference type="PIRSF" id="PIRSF000883">
    <property type="entry name" value="Pesterase_MJ0912"/>
    <property type="match status" value="1"/>
</dbReference>
<dbReference type="InterPro" id="IPR011152">
    <property type="entry name" value="Pesterase_MJ0912"/>
</dbReference>
<dbReference type="AlphaFoldDB" id="A0A0D0MH80"/>
<comment type="similarity">
    <text evidence="1">Belongs to the metallophosphoesterase superfamily. YfcE family.</text>
</comment>
<reference evidence="3 4" key="1">
    <citation type="submission" date="2014-12" db="EMBL/GenBank/DDBJ databases">
        <title>16Stimator: statistical estimation of ribosomal gene copy numbers from draft genome assemblies.</title>
        <authorList>
            <person name="Perisin M.A."/>
            <person name="Vetter M."/>
            <person name="Gilbert J.A."/>
            <person name="Bergelson J."/>
        </authorList>
    </citation>
    <scope>NUCLEOTIDE SEQUENCE [LARGE SCALE GENOMIC DNA]</scope>
    <source>
        <strain evidence="3 4">MEDvA23</strain>
    </source>
</reference>
<dbReference type="OrthoDB" id="9813918at2"/>
<evidence type="ECO:0000313" key="3">
    <source>
        <dbReference type="EMBL" id="KIQ31701.1"/>
    </source>
</evidence>
<dbReference type="RefSeq" id="WP_042579451.1">
    <property type="nucleotide sequence ID" value="NZ_JXQQ01000030.1"/>
</dbReference>
<sequence length="245" mass="26362">MRIAIVSDIHGNLPALEAVVEDIERRGVDATVNLGDSLSGPLMPLETARFLMAQDWVQLAGNHERQLLTVPADKRGASDAFAHARLGAKEFAWIASLAHTHRFSPEVLLCHGTPASDLEYFLETVDPDDLRAATQAEIDTRLGDVDAALVACGHTHVPRVARASGGPLIVNPGSVGLPAYDDIHPYPHAVETGSPHARYAIVEQRDSGWSARLVAVPYDHTSMATLALENGRPDWAHALATGRMP</sequence>
<dbReference type="InterPro" id="IPR024654">
    <property type="entry name" value="Calcineurin-like_PHP_lpxH"/>
</dbReference>
<dbReference type="InterPro" id="IPR029052">
    <property type="entry name" value="Metallo-depent_PP-like"/>
</dbReference>
<dbReference type="SUPFAM" id="SSF56300">
    <property type="entry name" value="Metallo-dependent phosphatases"/>
    <property type="match status" value="1"/>
</dbReference>
<dbReference type="GO" id="GO:0016791">
    <property type="term" value="F:phosphatase activity"/>
    <property type="evidence" value="ECO:0007669"/>
    <property type="project" value="TreeGrafter"/>
</dbReference>
<feature type="domain" description="Calcineurin-like phosphoesterase" evidence="2">
    <location>
        <begin position="1"/>
        <end position="179"/>
    </location>
</feature>
<gene>
    <name evidence="3" type="ORF">RT97_14265</name>
</gene>
<dbReference type="PANTHER" id="PTHR42850">
    <property type="entry name" value="METALLOPHOSPHOESTERASE"/>
    <property type="match status" value="1"/>
</dbReference>
<dbReference type="Gene3D" id="3.60.21.10">
    <property type="match status" value="1"/>
</dbReference>
<accession>A0A0D0MH80</accession>